<sequence>MSKISGHGHVLTLTDGTYVDERMYLQKRETVKECTGGGPVGEPPMLKSDACYLSSNISDKSVEFILVILDSLSSSFRSFFVGVSRFAESDLGLPPLEGFVSSDSVLHRLSAELYSIVYPAISTWEVIRSRMAANEAEWSLPLSDELPEGLSDELPVGEAREVSSKATPKDINRMRGRYQIPDDVVLRIPDPDERACCPKASGPEWLADDHIMYGHVEGLIATDERTLLWMSSFSVTNPTRSRSPPVSGRLSIVICIIESSKDCPRPTGLGRTVTSLYAVIIGRGFHRRILGILSKSVVLDRPLLNSVWKERISRILDIKDHRYGIFIEPDFLASFFFGPAPNTLAQSGEVGATPVSLKCKKVDEGSSKRAKEVPSRPPIRDAIPLVKAVPPAIMVDMDLAPPADPYVATINQSPHVAMERAKGAVSSRDMDDYAAAHTEDVHYLLVHSLMRRCISVEEDLATLRAKSITDKVEMKNAKRAVEAKDKVVADLQHLVGQIKGAKVATVSEFKASEGFEDINTGYFLSGFEAFRKQAAERFPDLDFSIFQPYSDEDSVVDGGHDD</sequence>
<proteinExistence type="predicted"/>
<reference evidence="1" key="1">
    <citation type="submission" date="2018-02" db="EMBL/GenBank/DDBJ databases">
        <authorList>
            <person name="Cohen D.B."/>
            <person name="Kent A.D."/>
        </authorList>
    </citation>
    <scope>NUCLEOTIDE SEQUENCE</scope>
</reference>
<dbReference type="EMBL" id="OIVN01002728">
    <property type="protein sequence ID" value="SPD05978.1"/>
    <property type="molecule type" value="Genomic_DNA"/>
</dbReference>
<dbReference type="AlphaFoldDB" id="A0A2N9H2D6"/>
<evidence type="ECO:0000313" key="1">
    <source>
        <dbReference type="EMBL" id="SPD05978.1"/>
    </source>
</evidence>
<organism evidence="1">
    <name type="scientific">Fagus sylvatica</name>
    <name type="common">Beechnut</name>
    <dbReference type="NCBI Taxonomy" id="28930"/>
    <lineage>
        <taxon>Eukaryota</taxon>
        <taxon>Viridiplantae</taxon>
        <taxon>Streptophyta</taxon>
        <taxon>Embryophyta</taxon>
        <taxon>Tracheophyta</taxon>
        <taxon>Spermatophyta</taxon>
        <taxon>Magnoliopsida</taxon>
        <taxon>eudicotyledons</taxon>
        <taxon>Gunneridae</taxon>
        <taxon>Pentapetalae</taxon>
        <taxon>rosids</taxon>
        <taxon>fabids</taxon>
        <taxon>Fagales</taxon>
        <taxon>Fagaceae</taxon>
        <taxon>Fagus</taxon>
    </lineage>
</organism>
<accession>A0A2N9H2D6</accession>
<name>A0A2N9H2D6_FAGSY</name>
<protein>
    <submittedName>
        <fullName evidence="1">Uncharacterized protein</fullName>
    </submittedName>
</protein>
<gene>
    <name evidence="1" type="ORF">FSB_LOCUS33860</name>
</gene>